<dbReference type="Gene3D" id="2.80.10.50">
    <property type="match status" value="1"/>
</dbReference>
<dbReference type="AlphaFoldDB" id="A0A6A3HU91"/>
<keyword evidence="10" id="KW-1185">Reference proteome</keyword>
<evidence type="ECO:0000313" key="7">
    <source>
        <dbReference type="EMBL" id="KAE9206433.1"/>
    </source>
</evidence>
<reference evidence="15 16" key="1">
    <citation type="submission" date="2018-09" db="EMBL/GenBank/DDBJ databases">
        <title>Genomic investigation of the strawberry pathogen Phytophthora fragariae indicates pathogenicity is determined by transcriptional variation in three key races.</title>
        <authorList>
            <person name="Adams T.M."/>
            <person name="Armitage A.D."/>
            <person name="Sobczyk M.K."/>
            <person name="Bates H.J."/>
            <person name="Dunwell J.M."/>
            <person name="Nellist C.F."/>
            <person name="Harrison R.J."/>
        </authorList>
    </citation>
    <scope>NUCLEOTIDE SEQUENCE [LARGE SCALE GENOMIC DNA]</scope>
    <source>
        <strain evidence="8 11">A4</strain>
        <strain evidence="7 12">BC-1</strain>
        <strain evidence="6 16">BC-23</strain>
        <strain evidence="5 10">NOV-27</strain>
        <strain evidence="4 13">NOV-5</strain>
        <strain evidence="3 14">NOV-71</strain>
        <strain evidence="1 9">NOV-9</strain>
        <strain evidence="2 15">SCRP245</strain>
    </source>
</reference>
<dbReference type="EMBL" id="QXGD01001424">
    <property type="protein sequence ID" value="KAE9206433.1"/>
    <property type="molecule type" value="Genomic_DNA"/>
</dbReference>
<evidence type="ECO:0008006" key="17">
    <source>
        <dbReference type="Google" id="ProtNLM"/>
    </source>
</evidence>
<dbReference type="Proteomes" id="UP000460718">
    <property type="component" value="Unassembled WGS sequence"/>
</dbReference>
<dbReference type="EMBL" id="QXGE01003187">
    <property type="protein sequence ID" value="KAE9276536.1"/>
    <property type="molecule type" value="Genomic_DNA"/>
</dbReference>
<evidence type="ECO:0000313" key="13">
    <source>
        <dbReference type="Proteomes" id="UP000440732"/>
    </source>
</evidence>
<dbReference type="EMBL" id="QXGC01001470">
    <property type="protein sequence ID" value="KAE9202267.1"/>
    <property type="molecule type" value="Genomic_DNA"/>
</dbReference>
<accession>A0A6A3HU91</accession>
<dbReference type="Proteomes" id="UP000437068">
    <property type="component" value="Unassembled WGS sequence"/>
</dbReference>
<dbReference type="Proteomes" id="UP000440732">
    <property type="component" value="Unassembled WGS sequence"/>
</dbReference>
<dbReference type="CDD" id="cd00257">
    <property type="entry name" value="beta-trefoil_FSCN-like"/>
    <property type="match status" value="1"/>
</dbReference>
<dbReference type="EMBL" id="QXFZ01001351">
    <property type="protein sequence ID" value="KAE9092085.1"/>
    <property type="molecule type" value="Genomic_DNA"/>
</dbReference>
<evidence type="ECO:0000313" key="3">
    <source>
        <dbReference type="EMBL" id="KAE9092085.1"/>
    </source>
</evidence>
<evidence type="ECO:0000313" key="4">
    <source>
        <dbReference type="EMBL" id="KAE9098902.1"/>
    </source>
</evidence>
<evidence type="ECO:0000313" key="10">
    <source>
        <dbReference type="Proteomes" id="UP000433483"/>
    </source>
</evidence>
<dbReference type="Proteomes" id="UP000429523">
    <property type="component" value="Unassembled WGS sequence"/>
</dbReference>
<dbReference type="Proteomes" id="UP000441208">
    <property type="component" value="Unassembled WGS sequence"/>
</dbReference>
<evidence type="ECO:0000313" key="8">
    <source>
        <dbReference type="EMBL" id="KAE9276536.1"/>
    </source>
</evidence>
<dbReference type="InterPro" id="IPR008999">
    <property type="entry name" value="Actin-crosslinking"/>
</dbReference>
<dbReference type="EMBL" id="QXGF01001400">
    <property type="protein sequence ID" value="KAE8930285.1"/>
    <property type="molecule type" value="Genomic_DNA"/>
</dbReference>
<evidence type="ECO:0000313" key="6">
    <source>
        <dbReference type="EMBL" id="KAE9202267.1"/>
    </source>
</evidence>
<dbReference type="EMBL" id="QXGA01002375">
    <property type="protein sequence ID" value="KAE9098902.1"/>
    <property type="molecule type" value="Genomic_DNA"/>
</dbReference>
<evidence type="ECO:0000313" key="9">
    <source>
        <dbReference type="Proteomes" id="UP000429523"/>
    </source>
</evidence>
<gene>
    <name evidence="8" type="ORF">PF001_g26074</name>
    <name evidence="7" type="ORF">PF002_g20017</name>
    <name evidence="6" type="ORF">PF004_g18470</name>
    <name evidence="5" type="ORF">PF005_g18548</name>
    <name evidence="4" type="ORF">PF006_g23257</name>
    <name evidence="3" type="ORF">PF007_g18656</name>
    <name evidence="1" type="ORF">PF009_g19618</name>
    <name evidence="2" type="ORF">PF011_g25183</name>
</gene>
<evidence type="ECO:0000313" key="1">
    <source>
        <dbReference type="EMBL" id="KAE8930285.1"/>
    </source>
</evidence>
<name>A0A6A3HU91_9STRA</name>
<evidence type="ECO:0000313" key="2">
    <source>
        <dbReference type="EMBL" id="KAE8973610.1"/>
    </source>
</evidence>
<dbReference type="Proteomes" id="UP000440367">
    <property type="component" value="Unassembled WGS sequence"/>
</dbReference>
<dbReference type="Proteomes" id="UP000476176">
    <property type="component" value="Unassembled WGS sequence"/>
</dbReference>
<organism evidence="2 15">
    <name type="scientific">Phytophthora fragariae</name>
    <dbReference type="NCBI Taxonomy" id="53985"/>
    <lineage>
        <taxon>Eukaryota</taxon>
        <taxon>Sar</taxon>
        <taxon>Stramenopiles</taxon>
        <taxon>Oomycota</taxon>
        <taxon>Peronosporomycetes</taxon>
        <taxon>Peronosporales</taxon>
        <taxon>Peronosporaceae</taxon>
        <taxon>Phytophthora</taxon>
    </lineage>
</organism>
<dbReference type="OrthoDB" id="162393at2759"/>
<evidence type="ECO:0000313" key="14">
    <source>
        <dbReference type="Proteomes" id="UP000441208"/>
    </source>
</evidence>
<dbReference type="EMBL" id="QXGB01001354">
    <property type="protein sequence ID" value="KAE9192209.1"/>
    <property type="molecule type" value="Genomic_DNA"/>
</dbReference>
<sequence length="196" mass="22597">MVIPYGVPIILQSVRVQKNLQNPPGSRKARCLVDNRDVYERVILHLVEDNKVSIQSEHSGRYLQVSASNSCVFELKCDEQWEHFTMECNEDGNLHFVSCYTRIVLTCNDKGVVKCPDENEYYWAAWRIVEPRAVINLMQIAPVRHHVLVGKERQNFILELVKCGKSPDEIEQIVTRMFDAIPSRNAVFAVPVEKKK</sequence>
<comment type="caution">
    <text evidence="2">The sequence shown here is derived from an EMBL/GenBank/DDBJ whole genome shotgun (WGS) entry which is preliminary data.</text>
</comment>
<evidence type="ECO:0000313" key="16">
    <source>
        <dbReference type="Proteomes" id="UP000476176"/>
    </source>
</evidence>
<evidence type="ECO:0000313" key="11">
    <source>
        <dbReference type="Proteomes" id="UP000437068"/>
    </source>
</evidence>
<dbReference type="EMBL" id="QXFW01003018">
    <property type="protein sequence ID" value="KAE8973610.1"/>
    <property type="molecule type" value="Genomic_DNA"/>
</dbReference>
<proteinExistence type="predicted"/>
<dbReference type="SUPFAM" id="SSF50405">
    <property type="entry name" value="Actin-crosslinking proteins"/>
    <property type="match status" value="1"/>
</dbReference>
<evidence type="ECO:0000313" key="12">
    <source>
        <dbReference type="Proteomes" id="UP000440367"/>
    </source>
</evidence>
<protein>
    <recommendedName>
        <fullName evidence="17">Ricin B lectin domain-containing protein</fullName>
    </recommendedName>
</protein>
<evidence type="ECO:0000313" key="15">
    <source>
        <dbReference type="Proteomes" id="UP000460718"/>
    </source>
</evidence>
<evidence type="ECO:0000313" key="5">
    <source>
        <dbReference type="EMBL" id="KAE9192209.1"/>
    </source>
</evidence>
<dbReference type="Proteomes" id="UP000433483">
    <property type="component" value="Unassembled WGS sequence"/>
</dbReference>